<keyword evidence="8" id="KW-0479">Metal-binding</keyword>
<dbReference type="CDD" id="cd09603">
    <property type="entry name" value="M1_APN_like"/>
    <property type="match status" value="1"/>
</dbReference>
<feature type="domain" description="Peptidase M1 membrane alanine aminopeptidase" evidence="15">
    <location>
        <begin position="280"/>
        <end position="487"/>
    </location>
</feature>
<keyword evidence="9" id="KW-0378">Hydrolase</keyword>
<dbReference type="InterPro" id="IPR014782">
    <property type="entry name" value="Peptidase_M1_dom"/>
</dbReference>
<comment type="cofactor">
    <cofactor evidence="2">
        <name>Zn(2+)</name>
        <dbReference type="ChEBI" id="CHEBI:29105"/>
    </cofactor>
</comment>
<dbReference type="InterPro" id="IPR042097">
    <property type="entry name" value="Aminopeptidase_N-like_N_sf"/>
</dbReference>
<comment type="caution">
    <text evidence="16">The sequence shown here is derived from an EMBL/GenBank/DDBJ whole genome shotgun (WGS) entry which is preliminary data.</text>
</comment>
<evidence type="ECO:0000256" key="14">
    <source>
        <dbReference type="SAM" id="MobiDB-lite"/>
    </source>
</evidence>
<organism evidence="16 17">
    <name type="scientific">Streptomyces oryzae</name>
    <dbReference type="NCBI Taxonomy" id="1434886"/>
    <lineage>
        <taxon>Bacteria</taxon>
        <taxon>Bacillati</taxon>
        <taxon>Actinomycetota</taxon>
        <taxon>Actinomycetes</taxon>
        <taxon>Kitasatosporales</taxon>
        <taxon>Streptomycetaceae</taxon>
        <taxon>Streptomyces</taxon>
    </lineage>
</organism>
<dbReference type="SUPFAM" id="SSF55486">
    <property type="entry name" value="Metalloproteases ('zincins'), catalytic domain"/>
    <property type="match status" value="1"/>
</dbReference>
<keyword evidence="6" id="KW-0031">Aminopeptidase</keyword>
<evidence type="ECO:0000256" key="13">
    <source>
        <dbReference type="ARBA" id="ARBA00031533"/>
    </source>
</evidence>
<evidence type="ECO:0000256" key="12">
    <source>
        <dbReference type="ARBA" id="ARBA00029811"/>
    </source>
</evidence>
<evidence type="ECO:0000259" key="15">
    <source>
        <dbReference type="Pfam" id="PF01433"/>
    </source>
</evidence>
<dbReference type="EC" id="3.4.11.2" evidence="4"/>
<name>A0ABS3XAZ5_9ACTN</name>
<dbReference type="Pfam" id="PF01433">
    <property type="entry name" value="Peptidase_M1"/>
    <property type="match status" value="1"/>
</dbReference>
<proteinExistence type="inferred from homology"/>
<dbReference type="Gene3D" id="2.60.40.1730">
    <property type="entry name" value="tricorn interacting facor f3 domain"/>
    <property type="match status" value="1"/>
</dbReference>
<feature type="region of interest" description="Disordered" evidence="14">
    <location>
        <begin position="493"/>
        <end position="529"/>
    </location>
</feature>
<protein>
    <recommendedName>
        <fullName evidence="5">Aminopeptidase N</fullName>
        <ecNumber evidence="4">3.4.11.2</ecNumber>
    </recommendedName>
    <alternativeName>
        <fullName evidence="12">Alanine aminopeptidase</fullName>
    </alternativeName>
    <alternativeName>
        <fullName evidence="13">Lysyl aminopeptidase</fullName>
    </alternativeName>
</protein>
<comment type="catalytic activity">
    <reaction evidence="1">
        <text>Release of an N-terminal amino acid, Xaa-|-Yaa- from a peptide, amide or arylamide. Xaa is preferably Ala, but may be most amino acids including Pro (slow action). When a terminal hydrophobic residue is followed by a prolyl residue, the two may be released as an intact Xaa-Pro dipeptide.</text>
        <dbReference type="EC" id="3.4.11.2"/>
    </reaction>
</comment>
<dbReference type="Proteomes" id="UP001519064">
    <property type="component" value="Unassembled WGS sequence"/>
</dbReference>
<evidence type="ECO:0000313" key="16">
    <source>
        <dbReference type="EMBL" id="MBO8192558.1"/>
    </source>
</evidence>
<reference evidence="16 17" key="1">
    <citation type="submission" date="2020-11" db="EMBL/GenBank/DDBJ databases">
        <title>Streptomyces spirodelae sp. nov., isolated from duckweed.</title>
        <authorList>
            <person name="Saimee Y."/>
            <person name="Duangmal K."/>
        </authorList>
    </citation>
    <scope>NUCLEOTIDE SEQUENCE [LARGE SCALE GENOMIC DNA]</scope>
    <source>
        <strain evidence="16 17">S16-07</strain>
    </source>
</reference>
<dbReference type="RefSeq" id="WP_209239648.1">
    <property type="nucleotide sequence ID" value="NZ_JADKMA010000054.1"/>
</dbReference>
<dbReference type="Gene3D" id="1.10.390.10">
    <property type="entry name" value="Neutral Protease Domain 2"/>
    <property type="match status" value="1"/>
</dbReference>
<evidence type="ECO:0000256" key="7">
    <source>
        <dbReference type="ARBA" id="ARBA00022670"/>
    </source>
</evidence>
<dbReference type="InterPro" id="IPR027268">
    <property type="entry name" value="Peptidase_M4/M1_CTD_sf"/>
</dbReference>
<evidence type="ECO:0000256" key="5">
    <source>
        <dbReference type="ARBA" id="ARBA00015611"/>
    </source>
</evidence>
<evidence type="ECO:0000256" key="3">
    <source>
        <dbReference type="ARBA" id="ARBA00010136"/>
    </source>
</evidence>
<evidence type="ECO:0000256" key="6">
    <source>
        <dbReference type="ARBA" id="ARBA00022438"/>
    </source>
</evidence>
<evidence type="ECO:0000256" key="4">
    <source>
        <dbReference type="ARBA" id="ARBA00012564"/>
    </source>
</evidence>
<evidence type="ECO:0000256" key="9">
    <source>
        <dbReference type="ARBA" id="ARBA00022801"/>
    </source>
</evidence>
<evidence type="ECO:0000256" key="2">
    <source>
        <dbReference type="ARBA" id="ARBA00001947"/>
    </source>
</evidence>
<accession>A0ABS3XAZ5</accession>
<evidence type="ECO:0000256" key="11">
    <source>
        <dbReference type="ARBA" id="ARBA00023049"/>
    </source>
</evidence>
<comment type="similarity">
    <text evidence="3">Belongs to the peptidase M1 family.</text>
</comment>
<sequence length="529" mass="58125">MALTALAARTAFLRSGTALSRTYTGSPRSRAGRRGAIAGTVSVTALALVGAALPAPRAAGIGDHLFPHLGNPGYDVRAYDLSFDYSGDNSKPLTARTVIDARVTAGPMERFNLDFAGGDVRSVEVNGQPAEHARVGEDLVVTPRNRLRDGAWLHVEVRHTSDPTIKNGGWVRTKDGLAMANQADAAHRVFPANDHPADKAMFTFRVRAPRGLTAVAGGLPAGRSRAGKDTVWTYRMGHPMATELAQVSIGRSTVVRSTGPHGLPLRHVVPVGKREALEPALNETSRQIAWMERRAGEYPFENYGLLAAEVATGFELETQTLSLFESELLTSRKYPDWYRESLMVHELAHQWYGDSVSPRRWTDLWLNEGHASWYEWAYAAERGGFSVEERARASYEQSDAWRKRYGPPAALLPARKSGKIQLFSPIVYNGSAVVLYALRERIGKEAFARLERAWPRRYRDSSATTADFIALASEISGKDQSAFLKKWLYGKTTPPMPGHPDWTQKKQATSRPGKAGPSAARSVESGHRP</sequence>
<dbReference type="SUPFAM" id="SSF63737">
    <property type="entry name" value="Leukotriene A4 hydrolase N-terminal domain"/>
    <property type="match status" value="1"/>
</dbReference>
<keyword evidence="7" id="KW-0645">Protease</keyword>
<dbReference type="PANTHER" id="PTHR11533:SF174">
    <property type="entry name" value="PUROMYCIN-SENSITIVE AMINOPEPTIDASE-RELATED"/>
    <property type="match status" value="1"/>
</dbReference>
<keyword evidence="17" id="KW-1185">Reference proteome</keyword>
<dbReference type="PRINTS" id="PR00756">
    <property type="entry name" value="ALADIPTASE"/>
</dbReference>
<evidence type="ECO:0000256" key="1">
    <source>
        <dbReference type="ARBA" id="ARBA00000098"/>
    </source>
</evidence>
<dbReference type="PANTHER" id="PTHR11533">
    <property type="entry name" value="PROTEASE M1 ZINC METALLOPROTEASE"/>
    <property type="match status" value="1"/>
</dbReference>
<evidence type="ECO:0000256" key="10">
    <source>
        <dbReference type="ARBA" id="ARBA00022833"/>
    </source>
</evidence>
<keyword evidence="10" id="KW-0862">Zinc</keyword>
<gene>
    <name evidence="16" type="ORF">ITI46_12910</name>
</gene>
<dbReference type="InterPro" id="IPR050344">
    <property type="entry name" value="Peptidase_M1_aminopeptidases"/>
</dbReference>
<keyword evidence="11" id="KW-0482">Metalloprotease</keyword>
<evidence type="ECO:0000313" key="17">
    <source>
        <dbReference type="Proteomes" id="UP001519064"/>
    </source>
</evidence>
<dbReference type="InterPro" id="IPR001930">
    <property type="entry name" value="Peptidase_M1"/>
</dbReference>
<dbReference type="EMBL" id="JADKMA010000054">
    <property type="protein sequence ID" value="MBO8192558.1"/>
    <property type="molecule type" value="Genomic_DNA"/>
</dbReference>
<evidence type="ECO:0000256" key="8">
    <source>
        <dbReference type="ARBA" id="ARBA00022723"/>
    </source>
</evidence>